<dbReference type="Pfam" id="PF19418">
    <property type="entry name" value="DEPDC5_CTD"/>
    <property type="match status" value="1"/>
</dbReference>
<accession>J4IC67</accession>
<evidence type="ECO:0000259" key="6">
    <source>
        <dbReference type="PROSITE" id="PS50186"/>
    </source>
</evidence>
<dbReference type="GeneID" id="24100792"/>
<sequence length="1549" mass="173932">MSTSRAESQAPSFGRRRSNTAQSIFKSASLPTTPLKVGDSKTLTTWVHDIKESPHVIINHSWWPGVAEGDIIRIGNSSVESSSGFLFSVQKDDGFVKHQLQVSVPRPLADQFGLRNNGEVVLTKIEASKYSADYVELTFVDQYLGRNEMWRLSSHLVGQCIHVEQDISFIGVIAAKVQGIVIGGRKVPAAYVTSTTRTVYRSLSAKVTIFIQVCRELWEFAGDGERYNEKIVHSFLPALFSKWREAGTNHIVTIVLISRVYYDESEIAAAAGPLRKDIDGHWYKDFFKVITDIEVLYDWKPTLVDLKNSFWAFQRDILLAHHFHRATLISSSQPGPDHVRLIGQLSYAHDGPLLEALNLGLNPTETHYIDRSLSLTGSSTIIITPGTGFYRVSKQLLRLTTTRLLDQGFGLELVSLAKPPLHQSPIFSFQSVSPENAGDFGGKIGARALDPLWGGDDGLTGNREQLETFWWEPFWLAVTFWDKQVDLPFRKDRFVARARIPEIEMLGLLDHDVLSNIEIPFLSSDHEKGSAHGITSAKEADDFDMEIFTVRSEGYTDLTQRMSTLSSASTVTSSLSSRLNDDLRRSSSGRISAISTTTSIIEENLPNVSSELNQGDLSFDTERRLLSAAFNTLSTSPSQLSIRSNKSARSQTSTASAVSSASTRSHTERQAARDIPPKKSRFNPSWLFGSFRSSLSQPQTSPISVSTLSTARQAEKERGDRETSLLPMSHTSSHVSTAVSTPRPRSPLIEVARTLTTSRPSRPRLGEEELLPPSHSSLPRQSPIGTLRLEDPLAGMRRTMNKSGSLLAPVAPYAFTTRTNPSKPLPHVSYTQSSLASRWQHMFPRPLSKHDTNWKAMITPGCLPLTVEYIPSASELGTEYSIYPYEFAVDPQEMRSFFLKPPAVSGSAEDVRRAWARVLIRGMVALRIAQGFQLVLRSSKAGPGEEGPSALRRSRSYVLEDDITTPRPISANLNEILRNPEEPIFLSMSNEIHRIAYSGDAVQVRRYVRKMPQAKAFEYQCLIWPKLGVGYTELSTSFISPGIENYHWNRLDMLIAGFENQWNESIRYWRTRFVVIPTDDHPLTNVGPKGEKLSDEEVRLMGIDKLAELFTKARWCPPEDRGKPIAPVRFLTTDLGPAACIFDESLTAQLDEIHATGPLRKKVKSDRDIVDLSLSAIAKAMREEDGLPIKDHKWHGIKYANSFTGADFVSWVVREFRDVSSREQGIEWGVRLQEQGLFDHCRGTHSFLDGHYFYALRGEYVVAATPRVNWFRSARHVSGEEASTRSGFYPSSSAEKSALSAKKPIRRLILSQSMILDIDPQKRSDQAESIILHYDIIHNPATCFHFELQWLGTTARCIDDLLRQWSRTIERYGLKLVEAYVTQICDIRDRNPFQSCFPLPLAVPPPIVPDLNKRVPEGMQTRHYFEYAILRKFGFVLDIEAASFYPDQTDVVYSYRRSSYKYSQWVHRSGVAFVQVLGGSQGFLFLTNRLMAPGRIGTALKYQRPAAAADEIRSKLQSLCSDPVALTHLYDEELGQLDHDLEEPPPLRI</sequence>
<evidence type="ECO:0000313" key="7">
    <source>
        <dbReference type="EMBL" id="CCM05881.1"/>
    </source>
</evidence>
<dbReference type="InterPro" id="IPR027244">
    <property type="entry name" value="IML1"/>
</dbReference>
<dbReference type="HOGENOM" id="CLU_000935_1_0_1"/>
<feature type="compositionally biased region" description="Low complexity" evidence="5">
    <location>
        <begin position="729"/>
        <end position="741"/>
    </location>
</feature>
<evidence type="ECO:0000256" key="3">
    <source>
        <dbReference type="ARBA" id="ARBA00018529"/>
    </source>
</evidence>
<dbReference type="Proteomes" id="UP000006352">
    <property type="component" value="Unassembled WGS sequence"/>
</dbReference>
<protein>
    <recommendedName>
        <fullName evidence="3">Vacuolar membrane-associated protein IML1</fullName>
    </recommendedName>
    <alternativeName>
        <fullName evidence="4">Vacuolar membrane-associated protein iml1</fullName>
    </alternativeName>
</protein>
<dbReference type="InParanoid" id="J4IC67"/>
<dbReference type="SMART" id="SM00049">
    <property type="entry name" value="DEP"/>
    <property type="match status" value="1"/>
</dbReference>
<dbReference type="InterPro" id="IPR045838">
    <property type="entry name" value="DEPDC5_CTD"/>
</dbReference>
<dbReference type="PANTHER" id="PTHR13179">
    <property type="entry name" value="DEP DOMAIN CONTAINING PROTEIN 5"/>
    <property type="match status" value="1"/>
</dbReference>
<dbReference type="GO" id="GO:1904262">
    <property type="term" value="P:negative regulation of TORC1 signaling"/>
    <property type="evidence" value="ECO:0007669"/>
    <property type="project" value="TreeGrafter"/>
</dbReference>
<dbReference type="InterPro" id="IPR000591">
    <property type="entry name" value="DEP_dom"/>
</dbReference>
<feature type="compositionally biased region" description="Polar residues" evidence="5">
    <location>
        <begin position="774"/>
        <end position="784"/>
    </location>
</feature>
<reference evidence="7 8" key="1">
    <citation type="journal article" date="2012" name="Appl. Environ. Microbiol.">
        <title>Short-read sequencing for genomic analysis of the brown rot fungus Fibroporia radiculosa.</title>
        <authorList>
            <person name="Tang J.D."/>
            <person name="Perkins A.D."/>
            <person name="Sonstegard T.S."/>
            <person name="Schroeder S.G."/>
            <person name="Burgess S.C."/>
            <person name="Diehl S.V."/>
        </authorList>
    </citation>
    <scope>NUCLEOTIDE SEQUENCE [LARGE SCALE GENOMIC DNA]</scope>
    <source>
        <strain evidence="7 8">TFFH 294</strain>
    </source>
</reference>
<proteinExistence type="inferred from homology"/>
<dbReference type="Pfam" id="PF12257">
    <property type="entry name" value="IML1"/>
    <property type="match status" value="1"/>
</dbReference>
<dbReference type="InterPro" id="IPR048255">
    <property type="entry name" value="IML1_N"/>
</dbReference>
<feature type="domain" description="DEP" evidence="6">
    <location>
        <begin position="1183"/>
        <end position="1258"/>
    </location>
</feature>
<dbReference type="GO" id="GO:0010508">
    <property type="term" value="P:positive regulation of autophagy"/>
    <property type="evidence" value="ECO:0007669"/>
    <property type="project" value="TreeGrafter"/>
</dbReference>
<dbReference type="STRING" id="599839.J4IC67"/>
<dbReference type="InterPro" id="IPR036388">
    <property type="entry name" value="WH-like_DNA-bd_sf"/>
</dbReference>
<feature type="region of interest" description="Disordered" evidence="5">
    <location>
        <begin position="1"/>
        <end position="20"/>
    </location>
</feature>
<evidence type="ECO:0000313" key="8">
    <source>
        <dbReference type="Proteomes" id="UP000006352"/>
    </source>
</evidence>
<evidence type="ECO:0000256" key="4">
    <source>
        <dbReference type="ARBA" id="ARBA00021881"/>
    </source>
</evidence>
<evidence type="ECO:0000256" key="1">
    <source>
        <dbReference type="ARBA" id="ARBA00004148"/>
    </source>
</evidence>
<dbReference type="GO" id="GO:0005096">
    <property type="term" value="F:GTPase activator activity"/>
    <property type="evidence" value="ECO:0007669"/>
    <property type="project" value="InterPro"/>
</dbReference>
<dbReference type="EMBL" id="HE797211">
    <property type="protein sequence ID" value="CCM05881.1"/>
    <property type="molecule type" value="Genomic_DNA"/>
</dbReference>
<dbReference type="GO" id="GO:0035556">
    <property type="term" value="P:intracellular signal transduction"/>
    <property type="evidence" value="ECO:0007669"/>
    <property type="project" value="InterPro"/>
</dbReference>
<dbReference type="PROSITE" id="PS50186">
    <property type="entry name" value="DEP"/>
    <property type="match status" value="1"/>
</dbReference>
<dbReference type="OrthoDB" id="39497at2759"/>
<dbReference type="Gene3D" id="1.10.10.10">
    <property type="entry name" value="Winged helix-like DNA-binding domain superfamily/Winged helix DNA-binding domain"/>
    <property type="match status" value="1"/>
</dbReference>
<evidence type="ECO:0000256" key="5">
    <source>
        <dbReference type="SAM" id="MobiDB-lite"/>
    </source>
</evidence>
<dbReference type="RefSeq" id="XP_012185164.1">
    <property type="nucleotide sequence ID" value="XM_012329774.1"/>
</dbReference>
<dbReference type="GO" id="GO:1990130">
    <property type="term" value="C:GATOR1 complex"/>
    <property type="evidence" value="ECO:0007669"/>
    <property type="project" value="TreeGrafter"/>
</dbReference>
<organism evidence="7 8">
    <name type="scientific">Fibroporia radiculosa</name>
    <dbReference type="NCBI Taxonomy" id="599839"/>
    <lineage>
        <taxon>Eukaryota</taxon>
        <taxon>Fungi</taxon>
        <taxon>Dikarya</taxon>
        <taxon>Basidiomycota</taxon>
        <taxon>Agaricomycotina</taxon>
        <taxon>Agaricomycetes</taxon>
        <taxon>Polyporales</taxon>
        <taxon>Fibroporiaceae</taxon>
        <taxon>Fibroporia</taxon>
    </lineage>
</organism>
<feature type="compositionally biased region" description="Polar residues" evidence="5">
    <location>
        <begin position="1"/>
        <end position="11"/>
    </location>
</feature>
<dbReference type="Pfam" id="PF00610">
    <property type="entry name" value="DEP"/>
    <property type="match status" value="1"/>
</dbReference>
<dbReference type="SUPFAM" id="SSF46785">
    <property type="entry name" value="Winged helix' DNA-binding domain"/>
    <property type="match status" value="1"/>
</dbReference>
<comment type="similarity">
    <text evidence="2">Belongs to the IML1 family.</text>
</comment>
<feature type="compositionally biased region" description="Basic and acidic residues" evidence="5">
    <location>
        <begin position="665"/>
        <end position="677"/>
    </location>
</feature>
<dbReference type="GO" id="GO:0005774">
    <property type="term" value="C:vacuolar membrane"/>
    <property type="evidence" value="ECO:0007669"/>
    <property type="project" value="UniProtKB-SubCell"/>
</dbReference>
<feature type="compositionally biased region" description="Basic and acidic residues" evidence="5">
    <location>
        <begin position="713"/>
        <end position="723"/>
    </location>
</feature>
<feature type="region of interest" description="Disordered" evidence="5">
    <location>
        <begin position="693"/>
        <end position="785"/>
    </location>
</feature>
<gene>
    <name evidence="7" type="ORF">FIBRA_08118</name>
</gene>
<name>J4IC67_9APHY</name>
<evidence type="ECO:0000256" key="2">
    <source>
        <dbReference type="ARBA" id="ARBA00005643"/>
    </source>
</evidence>
<keyword evidence="8" id="KW-1185">Reference proteome</keyword>
<comment type="subcellular location">
    <subcellularLocation>
        <location evidence="1">Vacuole membrane</location>
        <topology evidence="1">Peripheral membrane protein</topology>
    </subcellularLocation>
</comment>
<feature type="region of interest" description="Disordered" evidence="5">
    <location>
        <begin position="637"/>
        <end position="680"/>
    </location>
</feature>
<feature type="compositionally biased region" description="Low complexity" evidence="5">
    <location>
        <begin position="647"/>
        <end position="664"/>
    </location>
</feature>
<feature type="compositionally biased region" description="Polar residues" evidence="5">
    <location>
        <begin position="693"/>
        <end position="712"/>
    </location>
</feature>
<dbReference type="CDD" id="cd04449">
    <property type="entry name" value="DEP_DEPDC5-like"/>
    <property type="match status" value="1"/>
</dbReference>
<dbReference type="PANTHER" id="PTHR13179:SF8">
    <property type="entry name" value="GATOR COMPLEX PROTEIN DEPDC5"/>
    <property type="match status" value="1"/>
</dbReference>
<dbReference type="InterPro" id="IPR036390">
    <property type="entry name" value="WH_DNA-bd_sf"/>
</dbReference>
<dbReference type="FunCoup" id="J4IC67">
    <property type="interactions" value="200"/>
</dbReference>